<proteinExistence type="predicted"/>
<feature type="region of interest" description="Disordered" evidence="1">
    <location>
        <begin position="184"/>
        <end position="249"/>
    </location>
</feature>
<keyword evidence="2" id="KW-0472">Membrane</keyword>
<organism evidence="3 4">
    <name type="scientific">Williamsia maris</name>
    <dbReference type="NCBI Taxonomy" id="72806"/>
    <lineage>
        <taxon>Bacteria</taxon>
        <taxon>Bacillati</taxon>
        <taxon>Actinomycetota</taxon>
        <taxon>Actinomycetes</taxon>
        <taxon>Mycobacteriales</taxon>
        <taxon>Nocardiaceae</taxon>
        <taxon>Williamsia</taxon>
    </lineage>
</organism>
<keyword evidence="2" id="KW-0812">Transmembrane</keyword>
<evidence type="ECO:0008006" key="5">
    <source>
        <dbReference type="Google" id="ProtNLM"/>
    </source>
</evidence>
<feature type="transmembrane region" description="Helical" evidence="2">
    <location>
        <begin position="55"/>
        <end position="73"/>
    </location>
</feature>
<evidence type="ECO:0000256" key="1">
    <source>
        <dbReference type="SAM" id="MobiDB-lite"/>
    </source>
</evidence>
<accession>A0ABT1HAT8</accession>
<evidence type="ECO:0000313" key="4">
    <source>
        <dbReference type="Proteomes" id="UP001206895"/>
    </source>
</evidence>
<protein>
    <recommendedName>
        <fullName evidence="5">DUF1453 domain-containing protein</fullName>
    </recommendedName>
</protein>
<dbReference type="Proteomes" id="UP001206895">
    <property type="component" value="Unassembled WGS sequence"/>
</dbReference>
<sequence length="249" mass="26679">MNGILEVIIAIAVIGYLLVRRVLGEPAEGKRMLLLPAILTVIGLVQITQVSQSGVSLAFLAASTAVSVLIGVLRGASVRVFERDGLVFMKYTAVSIGLLVANVVIRLGAGLLLGVIDPSASDSVSKGVLLALGASLLAEGLVVLFKAVGTSGRIVWAKGRKGAPHQTSAFLDGLQERARDRLDVATRPAAPVSQTSPLSWGRDDRADEHPTRARTGHHSDIAAYDHPDRDRRRSRDRRRGRDHPGRRVR</sequence>
<name>A0ABT1HAT8_9NOCA</name>
<evidence type="ECO:0000313" key="3">
    <source>
        <dbReference type="EMBL" id="MCP2175358.1"/>
    </source>
</evidence>
<keyword evidence="4" id="KW-1185">Reference proteome</keyword>
<feature type="transmembrane region" description="Helical" evidence="2">
    <location>
        <begin position="128"/>
        <end position="148"/>
    </location>
</feature>
<dbReference type="RefSeq" id="WP_253660341.1">
    <property type="nucleotide sequence ID" value="NZ_BAAAJQ010000001.1"/>
</dbReference>
<comment type="caution">
    <text evidence="3">The sequence shown here is derived from an EMBL/GenBank/DDBJ whole genome shotgun (WGS) entry which is preliminary data.</text>
</comment>
<feature type="compositionally biased region" description="Basic and acidic residues" evidence="1">
    <location>
        <begin position="201"/>
        <end position="233"/>
    </location>
</feature>
<reference evidence="3 4" key="1">
    <citation type="submission" date="2022-06" db="EMBL/GenBank/DDBJ databases">
        <title>Genomic Encyclopedia of Archaeal and Bacterial Type Strains, Phase II (KMG-II): from individual species to whole genera.</title>
        <authorList>
            <person name="Goeker M."/>
        </authorList>
    </citation>
    <scope>NUCLEOTIDE SEQUENCE [LARGE SCALE GENOMIC DNA]</scope>
    <source>
        <strain evidence="3 4">DSM 44693</strain>
    </source>
</reference>
<evidence type="ECO:0000256" key="2">
    <source>
        <dbReference type="SAM" id="Phobius"/>
    </source>
</evidence>
<feature type="transmembrane region" description="Helical" evidence="2">
    <location>
        <begin position="6"/>
        <end position="23"/>
    </location>
</feature>
<keyword evidence="2" id="KW-1133">Transmembrane helix</keyword>
<feature type="transmembrane region" description="Helical" evidence="2">
    <location>
        <begin position="94"/>
        <end position="116"/>
    </location>
</feature>
<feature type="transmembrane region" description="Helical" evidence="2">
    <location>
        <begin position="32"/>
        <end position="49"/>
    </location>
</feature>
<gene>
    <name evidence="3" type="ORF">LX13_001165</name>
</gene>
<dbReference type="EMBL" id="JAMTCJ010000001">
    <property type="protein sequence ID" value="MCP2175358.1"/>
    <property type="molecule type" value="Genomic_DNA"/>
</dbReference>